<gene>
    <name evidence="2" type="ORF">ATB98_23915</name>
</gene>
<comment type="caution">
    <text evidence="2">The sequence shown here is derived from an EMBL/GenBank/DDBJ whole genome shotgun (WGS) entry which is preliminary data.</text>
</comment>
<dbReference type="AlphaFoldDB" id="A0A178YS92"/>
<sequence length="136" mass="15229">MAQEKTIGSTIPRGVVDTRKGTVGTPYQADLEEQVRSLREQVNSLTEMLSDLGYSSGKAIVGTVRDTGRRAGEMAREHPAWAVLAVVGLMGLILASTGRPYWYGRRSSRAEDMISDIEDRLNELKERYWASGWRPW</sequence>
<accession>A0A178YS92</accession>
<keyword evidence="1" id="KW-1133">Transmembrane helix</keyword>
<name>A0A178YS92_SINSA</name>
<keyword evidence="3" id="KW-1185">Reference proteome</keyword>
<evidence type="ECO:0008006" key="4">
    <source>
        <dbReference type="Google" id="ProtNLM"/>
    </source>
</evidence>
<dbReference type="EMBL" id="LNQB01000041">
    <property type="protein sequence ID" value="OAP50257.1"/>
    <property type="molecule type" value="Genomic_DNA"/>
</dbReference>
<dbReference type="Proteomes" id="UP000078507">
    <property type="component" value="Unassembled WGS sequence"/>
</dbReference>
<organism evidence="2 3">
    <name type="scientific">Sinorhizobium saheli</name>
    <dbReference type="NCBI Taxonomy" id="36856"/>
    <lineage>
        <taxon>Bacteria</taxon>
        <taxon>Pseudomonadati</taxon>
        <taxon>Pseudomonadota</taxon>
        <taxon>Alphaproteobacteria</taxon>
        <taxon>Hyphomicrobiales</taxon>
        <taxon>Rhizobiaceae</taxon>
        <taxon>Sinorhizobium/Ensifer group</taxon>
        <taxon>Sinorhizobium</taxon>
    </lineage>
</organism>
<proteinExistence type="predicted"/>
<protein>
    <recommendedName>
        <fullName evidence="4">DUF3618 domain-containing protein</fullName>
    </recommendedName>
</protein>
<feature type="transmembrane region" description="Helical" evidence="1">
    <location>
        <begin position="80"/>
        <end position="102"/>
    </location>
</feature>
<dbReference type="RefSeq" id="WP_066868234.1">
    <property type="nucleotide sequence ID" value="NZ_LNQB01000041.1"/>
</dbReference>
<evidence type="ECO:0000313" key="2">
    <source>
        <dbReference type="EMBL" id="OAP50257.1"/>
    </source>
</evidence>
<evidence type="ECO:0000313" key="3">
    <source>
        <dbReference type="Proteomes" id="UP000078507"/>
    </source>
</evidence>
<reference evidence="2 3" key="1">
    <citation type="submission" date="2015-11" db="EMBL/GenBank/DDBJ databases">
        <title>Ensifer anhuiense sp. nov., an effective nitrogen fixation bacterium with Glycine soja.</title>
        <authorList>
            <person name="Yan H."/>
            <person name="Chen W."/>
        </authorList>
    </citation>
    <scope>NUCLEOTIDE SEQUENCE [LARGE SCALE GENOMIC DNA]</scope>
    <source>
        <strain evidence="2 3">LMG 7837</strain>
    </source>
</reference>
<keyword evidence="1" id="KW-0472">Membrane</keyword>
<dbReference type="OrthoDB" id="8280216at2"/>
<keyword evidence="1" id="KW-0812">Transmembrane</keyword>
<evidence type="ECO:0000256" key="1">
    <source>
        <dbReference type="SAM" id="Phobius"/>
    </source>
</evidence>